<dbReference type="InterPro" id="IPR028082">
    <property type="entry name" value="Peripla_BP_I"/>
</dbReference>
<dbReference type="STRING" id="57704.SAMN04489793_4090"/>
<evidence type="ECO:0000259" key="4">
    <source>
        <dbReference type="PROSITE" id="PS50932"/>
    </source>
</evidence>
<dbReference type="PROSITE" id="PS00356">
    <property type="entry name" value="HTH_LACI_1"/>
    <property type="match status" value="1"/>
</dbReference>
<dbReference type="Proteomes" id="UP000182241">
    <property type="component" value="Unassembled WGS sequence"/>
</dbReference>
<name>A0A1H4Y7Y9_TSUTY</name>
<evidence type="ECO:0000256" key="1">
    <source>
        <dbReference type="ARBA" id="ARBA00023015"/>
    </source>
</evidence>
<dbReference type="GO" id="GO:0000976">
    <property type="term" value="F:transcription cis-regulatory region binding"/>
    <property type="evidence" value="ECO:0007669"/>
    <property type="project" value="TreeGrafter"/>
</dbReference>
<dbReference type="InterPro" id="IPR025997">
    <property type="entry name" value="SBP_2_dom"/>
</dbReference>
<organism evidence="5 6">
    <name type="scientific">Tsukamurella tyrosinosolvens</name>
    <dbReference type="NCBI Taxonomy" id="57704"/>
    <lineage>
        <taxon>Bacteria</taxon>
        <taxon>Bacillati</taxon>
        <taxon>Actinomycetota</taxon>
        <taxon>Actinomycetes</taxon>
        <taxon>Mycobacteriales</taxon>
        <taxon>Tsukamurellaceae</taxon>
        <taxon>Tsukamurella</taxon>
    </lineage>
</organism>
<feature type="domain" description="HTH lacI-type" evidence="4">
    <location>
        <begin position="8"/>
        <end position="58"/>
    </location>
</feature>
<gene>
    <name evidence="5" type="ORF">SAMN04489793_4090</name>
</gene>
<proteinExistence type="predicted"/>
<dbReference type="InterPro" id="IPR010982">
    <property type="entry name" value="Lambda_DNA-bd_dom_sf"/>
</dbReference>
<sequence>MVAHSHPIREIARQAGVSEATVDRVLHGRAGVREGTAAQVRQAIVDLDRQRSQLRLSGRRFMLDLVMETPRRFSDLTRAALEAELPTLRPAVFRARYHVREAWEQEELIAVLDGIARRGSHGVVLKAPDTPAVAAAIGRLTARRIPVVTVVTDVPQSARIAYVGMDNRAAGATAAHLVTQWVGKSAGALLVVSSGRLFRGEEERETGFRTEIARTDPARRIVGLDDTGGLDAVCRREVAAVLVREPDIAAVYSPGGGNRGIVAAFDDARRSYRGYIGHDLAESNRELLLAGRISAVLHHDLRADLRGAAHAIMGFHGAITGPHRPRPSAIQIVVPPNLAAVDVSG</sequence>
<dbReference type="Pfam" id="PF13407">
    <property type="entry name" value="Peripla_BP_4"/>
    <property type="match status" value="1"/>
</dbReference>
<accession>A0A1H4Y7Y9</accession>
<keyword evidence="3" id="KW-0804">Transcription</keyword>
<keyword evidence="1" id="KW-0805">Transcription regulation</keyword>
<evidence type="ECO:0000256" key="3">
    <source>
        <dbReference type="ARBA" id="ARBA00023163"/>
    </source>
</evidence>
<evidence type="ECO:0000313" key="5">
    <source>
        <dbReference type="EMBL" id="SED14009.1"/>
    </source>
</evidence>
<dbReference type="PANTHER" id="PTHR30146:SF152">
    <property type="entry name" value="TRANSCRIPTIONAL REGULATORY PROTEIN"/>
    <property type="match status" value="1"/>
</dbReference>
<dbReference type="PANTHER" id="PTHR30146">
    <property type="entry name" value="LACI-RELATED TRANSCRIPTIONAL REPRESSOR"/>
    <property type="match status" value="1"/>
</dbReference>
<dbReference type="CDD" id="cd01392">
    <property type="entry name" value="HTH_LacI"/>
    <property type="match status" value="1"/>
</dbReference>
<dbReference type="AlphaFoldDB" id="A0A1H4Y7Y9"/>
<dbReference type="CDD" id="cd06307">
    <property type="entry name" value="PBP1_sugar_binding"/>
    <property type="match status" value="1"/>
</dbReference>
<dbReference type="Gene3D" id="3.40.50.2300">
    <property type="match status" value="2"/>
</dbReference>
<dbReference type="SMART" id="SM00354">
    <property type="entry name" value="HTH_LACI"/>
    <property type="match status" value="1"/>
</dbReference>
<dbReference type="SUPFAM" id="SSF47413">
    <property type="entry name" value="lambda repressor-like DNA-binding domains"/>
    <property type="match status" value="1"/>
</dbReference>
<dbReference type="PROSITE" id="PS50932">
    <property type="entry name" value="HTH_LACI_2"/>
    <property type="match status" value="1"/>
</dbReference>
<evidence type="ECO:0000256" key="2">
    <source>
        <dbReference type="ARBA" id="ARBA00023125"/>
    </source>
</evidence>
<protein>
    <submittedName>
        <fullName evidence="5">LacI family transcriptional regulator</fullName>
    </submittedName>
</protein>
<keyword evidence="2" id="KW-0238">DNA-binding</keyword>
<dbReference type="SUPFAM" id="SSF53822">
    <property type="entry name" value="Periplasmic binding protein-like I"/>
    <property type="match status" value="1"/>
</dbReference>
<dbReference type="Gene3D" id="1.10.260.40">
    <property type="entry name" value="lambda repressor-like DNA-binding domains"/>
    <property type="match status" value="1"/>
</dbReference>
<dbReference type="GO" id="GO:0003700">
    <property type="term" value="F:DNA-binding transcription factor activity"/>
    <property type="evidence" value="ECO:0007669"/>
    <property type="project" value="TreeGrafter"/>
</dbReference>
<reference evidence="6" key="1">
    <citation type="submission" date="2016-10" db="EMBL/GenBank/DDBJ databases">
        <authorList>
            <person name="Varghese N."/>
            <person name="Submissions S."/>
        </authorList>
    </citation>
    <scope>NUCLEOTIDE SEQUENCE [LARGE SCALE GENOMIC DNA]</scope>
    <source>
        <strain evidence="6">DSM 44234</strain>
    </source>
</reference>
<evidence type="ECO:0000313" key="6">
    <source>
        <dbReference type="Proteomes" id="UP000182241"/>
    </source>
</evidence>
<keyword evidence="6" id="KW-1185">Reference proteome</keyword>
<dbReference type="Pfam" id="PF00356">
    <property type="entry name" value="LacI"/>
    <property type="match status" value="1"/>
</dbReference>
<dbReference type="EMBL" id="FNSA01000003">
    <property type="protein sequence ID" value="SED14009.1"/>
    <property type="molecule type" value="Genomic_DNA"/>
</dbReference>
<dbReference type="InterPro" id="IPR000843">
    <property type="entry name" value="HTH_LacI"/>
</dbReference>